<dbReference type="GO" id="GO:0003677">
    <property type="term" value="F:DNA binding"/>
    <property type="evidence" value="ECO:0007669"/>
    <property type="project" value="InterPro"/>
</dbReference>
<dbReference type="InterPro" id="IPR007869">
    <property type="entry name" value="Homing_endonuc_PI-Sce"/>
</dbReference>
<sequence>MSDAIYQTLPKDRHDLVSVEIQLQTYHLTAALDFEIGRLRYHALRSGFADDIGMPEKLAYIWGTWIGDGDSIQSMIAINRRDKEQIARIEEVCHDLGLAARLYEQLERDKAQGSMSGRVSITSRVHNRRNYFMTFLRRLGLGKSGSKYIRWWLRKESTSVREYFLAGLIDSDGCYEEQRRSFASDNSGATPHDRDKSSQSQIYKKVPIATIYPKVAEGVFVLTRSLGIPYAAYYKPATSHIHTTTQQTTTIRLQPCRTCLAPGTFCP</sequence>
<dbReference type="EMBL" id="JAHRHY010000020">
    <property type="protein sequence ID" value="KAG9062156.1"/>
    <property type="molecule type" value="Genomic_DNA"/>
</dbReference>
<dbReference type="GO" id="GO:0004519">
    <property type="term" value="F:endonuclease activity"/>
    <property type="evidence" value="ECO:0007669"/>
    <property type="project" value="InterPro"/>
</dbReference>
<dbReference type="InterPro" id="IPR027434">
    <property type="entry name" value="Homing_endonucl"/>
</dbReference>
<evidence type="ECO:0000313" key="3">
    <source>
        <dbReference type="Proteomes" id="UP000707451"/>
    </source>
</evidence>
<evidence type="ECO:0000313" key="2">
    <source>
        <dbReference type="EMBL" id="KAG9062156.1"/>
    </source>
</evidence>
<name>A0A9P8BNT1_9FUNG</name>
<dbReference type="Proteomes" id="UP000707451">
    <property type="component" value="Unassembled WGS sequence"/>
</dbReference>
<accession>A0A9P8BNT1</accession>
<dbReference type="PROSITE" id="PS50819">
    <property type="entry name" value="INTEIN_ENDONUCLEASE"/>
    <property type="match status" value="1"/>
</dbReference>
<dbReference type="AlphaFoldDB" id="A0A9P8BNT1"/>
<feature type="domain" description="DOD-type homing endonuclease" evidence="1">
    <location>
        <begin position="61"/>
        <end position="228"/>
    </location>
</feature>
<evidence type="ECO:0000259" key="1">
    <source>
        <dbReference type="PROSITE" id="PS50819"/>
    </source>
</evidence>
<reference evidence="2" key="1">
    <citation type="submission" date="2021-06" db="EMBL/GenBank/DDBJ databases">
        <title>Genome Sequence of Mortierella hyaline Strain SCG-10, a Cold-Adapted, Nitrate-Reducing Fungus Isolated from Soil in Minnesota, USA.</title>
        <authorList>
            <person name="Aldossari N."/>
        </authorList>
    </citation>
    <scope>NUCLEOTIDE SEQUENCE</scope>
    <source>
        <strain evidence="2">SCG-10</strain>
    </source>
</reference>
<protein>
    <submittedName>
        <fullName evidence="2">H(+)-transporting V1 sector ATPase subunit A</fullName>
    </submittedName>
</protein>
<dbReference type="Pfam" id="PF05204">
    <property type="entry name" value="Hom_end"/>
    <property type="match status" value="1"/>
</dbReference>
<dbReference type="GO" id="GO:0030908">
    <property type="term" value="P:protein splicing"/>
    <property type="evidence" value="ECO:0007669"/>
    <property type="project" value="InterPro"/>
</dbReference>
<dbReference type="OrthoDB" id="2436764at2759"/>
<organism evidence="2 3">
    <name type="scientific">Linnemannia hyalina</name>
    <dbReference type="NCBI Taxonomy" id="64524"/>
    <lineage>
        <taxon>Eukaryota</taxon>
        <taxon>Fungi</taxon>
        <taxon>Fungi incertae sedis</taxon>
        <taxon>Mucoromycota</taxon>
        <taxon>Mortierellomycotina</taxon>
        <taxon>Mortierellomycetes</taxon>
        <taxon>Mortierellales</taxon>
        <taxon>Mortierellaceae</taxon>
        <taxon>Linnemannia</taxon>
    </lineage>
</organism>
<keyword evidence="3" id="KW-1185">Reference proteome</keyword>
<dbReference type="SUPFAM" id="SSF55608">
    <property type="entry name" value="Homing endonucleases"/>
    <property type="match status" value="2"/>
</dbReference>
<proteinExistence type="predicted"/>
<dbReference type="InterPro" id="IPR004042">
    <property type="entry name" value="Intein_endonuc_central"/>
</dbReference>
<dbReference type="Gene3D" id="3.10.28.10">
    <property type="entry name" value="Homing endonucleases"/>
    <property type="match status" value="1"/>
</dbReference>
<comment type="caution">
    <text evidence="2">The sequence shown here is derived from an EMBL/GenBank/DDBJ whole genome shotgun (WGS) entry which is preliminary data.</text>
</comment>
<gene>
    <name evidence="2" type="primary">VMA1_1</name>
    <name evidence="2" type="ORF">KI688_006488</name>
</gene>